<evidence type="ECO:0000313" key="1">
    <source>
        <dbReference type="EMBL" id="MQN88549.1"/>
    </source>
</evidence>
<dbReference type="AlphaFoldDB" id="A0A646HLF0"/>
<accession>A0A646HLF0</accession>
<name>A0A646HLF0_9BACT</name>
<organism evidence="1 2">
    <name type="scientific">Segatella copri</name>
    <dbReference type="NCBI Taxonomy" id="165179"/>
    <lineage>
        <taxon>Bacteria</taxon>
        <taxon>Pseudomonadati</taxon>
        <taxon>Bacteroidota</taxon>
        <taxon>Bacteroidia</taxon>
        <taxon>Bacteroidales</taxon>
        <taxon>Prevotellaceae</taxon>
        <taxon>Segatella</taxon>
    </lineage>
</organism>
<protein>
    <submittedName>
        <fullName evidence="1">Uncharacterized protein</fullName>
    </submittedName>
</protein>
<proteinExistence type="predicted"/>
<evidence type="ECO:0000313" key="2">
    <source>
        <dbReference type="Proteomes" id="UP000420635"/>
    </source>
</evidence>
<dbReference type="Proteomes" id="UP000420635">
    <property type="component" value="Unassembled WGS sequence"/>
</dbReference>
<comment type="caution">
    <text evidence="1">The sequence shown here is derived from an EMBL/GenBank/DDBJ whole genome shotgun (WGS) entry which is preliminary data.</text>
</comment>
<gene>
    <name evidence="1" type="ORF">F7D59_01360</name>
</gene>
<dbReference type="RefSeq" id="WP_153114116.1">
    <property type="nucleotide sequence ID" value="NZ_VZAS01000183.1"/>
</dbReference>
<sequence>MEATVLEALKSITAYPVPLRTLVETAERRGLSLSDEATQETLKGKAFNLSKADTLLWLSLAPNVTQGGQSYSFTDEQRTEFKNRAYKLFNEFEDEAVKPKPIYGYKGSRL</sequence>
<reference evidence="2" key="1">
    <citation type="submission" date="2019-09" db="EMBL/GenBank/DDBJ databases">
        <title>Distinct polysaccharide growth profiles of human intestinal Prevotella copri isolates.</title>
        <authorList>
            <person name="Fehlner-Peach H."/>
            <person name="Magnabosco C."/>
            <person name="Raghavan V."/>
            <person name="Scher J.U."/>
            <person name="Tett A."/>
            <person name="Cox L.M."/>
            <person name="Gottsegen C."/>
            <person name="Watters A."/>
            <person name="Wiltshire- Gordon J.D."/>
            <person name="Segata N."/>
            <person name="Bonneau R."/>
            <person name="Littman D.R."/>
        </authorList>
    </citation>
    <scope>NUCLEOTIDE SEQUENCE [LARGE SCALE GENOMIC DNA]</scope>
    <source>
        <strain evidence="2">iP54</strain>
    </source>
</reference>
<dbReference type="EMBL" id="VZBQ01000011">
    <property type="protein sequence ID" value="MQN88549.1"/>
    <property type="molecule type" value="Genomic_DNA"/>
</dbReference>